<dbReference type="RefSeq" id="WP_126780969.1">
    <property type="nucleotide sequence ID" value="NZ_CAUQJP010000056.1"/>
</dbReference>
<dbReference type="GO" id="GO:0003899">
    <property type="term" value="F:DNA-directed RNA polymerase activity"/>
    <property type="evidence" value="ECO:0007669"/>
    <property type="project" value="UniProtKB-UniRule"/>
</dbReference>
<evidence type="ECO:0000256" key="4">
    <source>
        <dbReference type="ARBA" id="ARBA00023163"/>
    </source>
</evidence>
<accession>A0A429ZKG4</accession>
<evidence type="ECO:0000256" key="5">
    <source>
        <dbReference type="HAMAP-Rule" id="MF_01553"/>
    </source>
</evidence>
<dbReference type="GO" id="GO:0003677">
    <property type="term" value="F:DNA binding"/>
    <property type="evidence" value="ECO:0007669"/>
    <property type="project" value="UniProtKB-UniRule"/>
</dbReference>
<name>A0A429ZKG4_9ENTE</name>
<dbReference type="NCBIfam" id="NF010188">
    <property type="entry name" value="PRK13667.1"/>
    <property type="match status" value="1"/>
</dbReference>
<comment type="subunit">
    <text evidence="5">RNAP is composed of a core of 2 alpha, a beta and a beta' subunit. The core is associated with a delta subunit, and at least one of epsilon or omega. When a sigma factor is associated with the core the holoenzyme is formed, which can initiate transcription.</text>
</comment>
<evidence type="ECO:0000256" key="3">
    <source>
        <dbReference type="ARBA" id="ARBA00022695"/>
    </source>
</evidence>
<comment type="catalytic activity">
    <reaction evidence="5">
        <text>RNA(n) + a ribonucleoside 5'-triphosphate = RNA(n+1) + diphosphate</text>
        <dbReference type="Rhea" id="RHEA:21248"/>
        <dbReference type="Rhea" id="RHEA-COMP:14527"/>
        <dbReference type="Rhea" id="RHEA-COMP:17342"/>
        <dbReference type="ChEBI" id="CHEBI:33019"/>
        <dbReference type="ChEBI" id="CHEBI:61557"/>
        <dbReference type="ChEBI" id="CHEBI:140395"/>
        <dbReference type="EC" id="2.7.7.6"/>
    </reaction>
</comment>
<dbReference type="HAMAP" id="MF_01553">
    <property type="entry name" value="RNApol_bact_RpoY"/>
    <property type="match status" value="1"/>
</dbReference>
<evidence type="ECO:0000313" key="7">
    <source>
        <dbReference type="Proteomes" id="UP000287239"/>
    </source>
</evidence>
<dbReference type="EC" id="2.7.7.6" evidence="5"/>
<dbReference type="GO" id="GO:0006351">
    <property type="term" value="P:DNA-templated transcription"/>
    <property type="evidence" value="ECO:0007669"/>
    <property type="project" value="UniProtKB-UniRule"/>
</dbReference>
<keyword evidence="3 5" id="KW-0548">Nucleotidyltransferase</keyword>
<comment type="similarity">
    <text evidence="5">Belongs to the RNA polymerase subunit epsilon family.</text>
</comment>
<dbReference type="Proteomes" id="UP000287239">
    <property type="component" value="Unassembled WGS sequence"/>
</dbReference>
<reference evidence="6 7" key="1">
    <citation type="submission" date="2017-05" db="EMBL/GenBank/DDBJ databases">
        <title>Vagococcus spp. assemblies.</title>
        <authorList>
            <person name="Gulvik C.A."/>
        </authorList>
    </citation>
    <scope>NUCLEOTIDE SEQUENCE [LARGE SCALE GENOMIC DNA]</scope>
    <source>
        <strain evidence="6 7">NCFB 2777</strain>
    </source>
</reference>
<proteinExistence type="inferred from homology"/>
<protein>
    <recommendedName>
        <fullName evidence="5">DNA-directed RNA polymerase subunit epsilon</fullName>
        <shortName evidence="5">RNAP epsilon subunit</shortName>
        <ecNumber evidence="5">2.7.7.6</ecNumber>
    </recommendedName>
    <alternativeName>
        <fullName evidence="5">RNA polymerase epsilon subunit</fullName>
    </alternativeName>
    <alternativeName>
        <fullName evidence="5">Transcriptase subunit epsilon</fullName>
    </alternativeName>
</protein>
<evidence type="ECO:0000313" key="6">
    <source>
        <dbReference type="EMBL" id="RST94172.1"/>
    </source>
</evidence>
<dbReference type="EMBL" id="NGJU01000016">
    <property type="protein sequence ID" value="RST94172.1"/>
    <property type="molecule type" value="Genomic_DNA"/>
</dbReference>
<dbReference type="GeneID" id="98568840"/>
<evidence type="ECO:0000256" key="2">
    <source>
        <dbReference type="ARBA" id="ARBA00022679"/>
    </source>
</evidence>
<dbReference type="OrthoDB" id="2147503at2"/>
<organism evidence="6 7">
    <name type="scientific">Vagococcus salmoninarum</name>
    <dbReference type="NCBI Taxonomy" id="2739"/>
    <lineage>
        <taxon>Bacteria</taxon>
        <taxon>Bacillati</taxon>
        <taxon>Bacillota</taxon>
        <taxon>Bacilli</taxon>
        <taxon>Lactobacillales</taxon>
        <taxon>Enterococcaceae</taxon>
        <taxon>Vagococcus</taxon>
    </lineage>
</organism>
<dbReference type="AlphaFoldDB" id="A0A429ZKG4"/>
<dbReference type="GO" id="GO:0000428">
    <property type="term" value="C:DNA-directed RNA polymerase complex"/>
    <property type="evidence" value="ECO:0007669"/>
    <property type="project" value="UniProtKB-KW"/>
</dbReference>
<keyword evidence="7" id="KW-1185">Reference proteome</keyword>
<sequence length="71" mass="8426">MIFKVYYQATKIRNPKREQTQVLYIEAETEVAARQLVEDNTPYNIELVQLLDGNHLDYEKENTEFSLTVFN</sequence>
<dbReference type="Gene3D" id="3.10.20.730">
    <property type="entry name" value="RNAP, epsilon subunit-like"/>
    <property type="match status" value="1"/>
</dbReference>
<dbReference type="Pfam" id="PF07288">
    <property type="entry name" value="RpoY"/>
    <property type="match status" value="1"/>
</dbReference>
<comment type="caution">
    <text evidence="6">The sequence shown here is derived from an EMBL/GenBank/DDBJ whole genome shotgun (WGS) entry which is preliminary data.</text>
</comment>
<keyword evidence="4 5" id="KW-0804">Transcription</keyword>
<comment type="function">
    <text evidence="5">A non-essential component of RNA polymerase (RNAP).</text>
</comment>
<evidence type="ECO:0000256" key="1">
    <source>
        <dbReference type="ARBA" id="ARBA00022478"/>
    </source>
</evidence>
<keyword evidence="2 5" id="KW-0808">Transferase</keyword>
<dbReference type="InterPro" id="IPR009907">
    <property type="entry name" value="RpoY"/>
</dbReference>
<gene>
    <name evidence="5" type="primary">rpoY</name>
    <name evidence="6" type="ORF">CBF35_10685</name>
</gene>
<keyword evidence="1 5" id="KW-0240">DNA-directed RNA polymerase</keyword>